<dbReference type="OrthoDB" id="2425726at2"/>
<organism evidence="1 2">
    <name type="scientific">Planococcus koreensis</name>
    <dbReference type="NCBI Taxonomy" id="112331"/>
    <lineage>
        <taxon>Bacteria</taxon>
        <taxon>Bacillati</taxon>
        <taxon>Bacillota</taxon>
        <taxon>Bacilli</taxon>
        <taxon>Bacillales</taxon>
        <taxon>Caryophanaceae</taxon>
        <taxon>Planococcus</taxon>
    </lineage>
</organism>
<dbReference type="AlphaFoldDB" id="A0A7W8CSP2"/>
<evidence type="ECO:0000313" key="2">
    <source>
        <dbReference type="Proteomes" id="UP000525923"/>
    </source>
</evidence>
<dbReference type="EMBL" id="JACHHE010000002">
    <property type="protein sequence ID" value="MBB5179285.1"/>
    <property type="molecule type" value="Genomic_DNA"/>
</dbReference>
<gene>
    <name evidence="1" type="ORF">HNQ44_000709</name>
</gene>
<dbReference type="Proteomes" id="UP000525923">
    <property type="component" value="Unassembled WGS sequence"/>
</dbReference>
<dbReference type="PROSITE" id="PS51257">
    <property type="entry name" value="PROKAR_LIPOPROTEIN"/>
    <property type="match status" value="1"/>
</dbReference>
<name>A0A7W8CSP2_9BACL</name>
<reference evidence="1 2" key="1">
    <citation type="submission" date="2020-08" db="EMBL/GenBank/DDBJ databases">
        <title>Genomic Encyclopedia of Type Strains, Phase IV (KMG-IV): sequencing the most valuable type-strain genomes for metagenomic binning, comparative biology and taxonomic classification.</title>
        <authorList>
            <person name="Goeker M."/>
        </authorList>
    </citation>
    <scope>NUCLEOTIDE SEQUENCE [LARGE SCALE GENOMIC DNA]</scope>
    <source>
        <strain evidence="1 2">DSM 15895</strain>
    </source>
</reference>
<evidence type="ECO:0008006" key="3">
    <source>
        <dbReference type="Google" id="ProtNLM"/>
    </source>
</evidence>
<keyword evidence="2" id="KW-1185">Reference proteome</keyword>
<dbReference type="RefSeq" id="WP_135504660.1">
    <property type="nucleotide sequence ID" value="NZ_JACHHE010000002.1"/>
</dbReference>
<protein>
    <recommendedName>
        <fullName evidence="3">Lipoprotein</fullName>
    </recommendedName>
</protein>
<sequence>MKSTEIHRRTRQGIAFWIALLLVSCVVIAGCSQKGTAENTGVSEVEPVDEKNTEAIQSVIEKEFNAPDEEYRELRYAAMENLEDVANQEEFAVYKETPAYKAYADYMEKKYAAYFTENGYANFLNINPAFMYSVYEGSYRLSVSNIKINASENDPTLYNFSFQVAHQDESSETSRFKFEGKAIVPEQGKIEEIEFMDTEGLKQQLNKANAK</sequence>
<evidence type="ECO:0000313" key="1">
    <source>
        <dbReference type="EMBL" id="MBB5179285.1"/>
    </source>
</evidence>
<comment type="caution">
    <text evidence="1">The sequence shown here is derived from an EMBL/GenBank/DDBJ whole genome shotgun (WGS) entry which is preliminary data.</text>
</comment>
<accession>A0A7W8CSP2</accession>
<proteinExistence type="predicted"/>